<dbReference type="Proteomes" id="UP000199236">
    <property type="component" value="Unassembled WGS sequence"/>
</dbReference>
<keyword evidence="1" id="KW-0812">Transmembrane</keyword>
<organism evidence="2 3">
    <name type="scientific">Cohaesibacter marisflavi</name>
    <dbReference type="NCBI Taxonomy" id="655353"/>
    <lineage>
        <taxon>Bacteria</taxon>
        <taxon>Pseudomonadati</taxon>
        <taxon>Pseudomonadota</taxon>
        <taxon>Alphaproteobacteria</taxon>
        <taxon>Hyphomicrobiales</taxon>
        <taxon>Cohaesibacteraceae</taxon>
    </lineage>
</organism>
<feature type="transmembrane region" description="Helical" evidence="1">
    <location>
        <begin position="110"/>
        <end position="133"/>
    </location>
</feature>
<feature type="transmembrane region" description="Helical" evidence="1">
    <location>
        <begin position="51"/>
        <end position="77"/>
    </location>
</feature>
<feature type="transmembrane region" description="Helical" evidence="1">
    <location>
        <begin position="7"/>
        <end position="31"/>
    </location>
</feature>
<reference evidence="2 3" key="1">
    <citation type="submission" date="2016-10" db="EMBL/GenBank/DDBJ databases">
        <authorList>
            <person name="de Groot N.N."/>
        </authorList>
    </citation>
    <scope>NUCLEOTIDE SEQUENCE [LARGE SCALE GENOMIC DNA]</scope>
    <source>
        <strain evidence="2 3">CGMCC 1.9157</strain>
    </source>
</reference>
<keyword evidence="3" id="KW-1185">Reference proteome</keyword>
<dbReference type="RefSeq" id="WP_090074598.1">
    <property type="nucleotide sequence ID" value="NZ_FOVR01000011.1"/>
</dbReference>
<keyword evidence="1" id="KW-0472">Membrane</keyword>
<dbReference type="OrthoDB" id="7906671at2"/>
<gene>
    <name evidence="2" type="ORF">SAMN04488056_111104</name>
</gene>
<sequence length="152" mass="16528">MSLSRLIARIIMVPIGLFLAIMAASIFLGFALNSMAPSPGMYHDPAAENMFAIFSGFVLVFPLGHFAFYPAILGLIIAEIFSWRSIWIYLAYGLVLSFFITHSPNEPVDAMAIAIDIRAMAAGLIGGFVYWLIAGRGAGIVKRSLDNKPKSL</sequence>
<evidence type="ECO:0000256" key="1">
    <source>
        <dbReference type="SAM" id="Phobius"/>
    </source>
</evidence>
<evidence type="ECO:0000313" key="3">
    <source>
        <dbReference type="Proteomes" id="UP000199236"/>
    </source>
</evidence>
<evidence type="ECO:0000313" key="2">
    <source>
        <dbReference type="EMBL" id="SFO70979.1"/>
    </source>
</evidence>
<accession>A0A1I5JE92</accession>
<feature type="transmembrane region" description="Helical" evidence="1">
    <location>
        <begin position="86"/>
        <end position="104"/>
    </location>
</feature>
<proteinExistence type="predicted"/>
<protein>
    <submittedName>
        <fullName evidence="2">Uncharacterized protein</fullName>
    </submittedName>
</protein>
<keyword evidence="1" id="KW-1133">Transmembrane helix</keyword>
<dbReference type="AlphaFoldDB" id="A0A1I5JE92"/>
<name>A0A1I5JE92_9HYPH</name>
<dbReference type="EMBL" id="FOVR01000011">
    <property type="protein sequence ID" value="SFO70979.1"/>
    <property type="molecule type" value="Genomic_DNA"/>
</dbReference>